<evidence type="ECO:0000256" key="2">
    <source>
        <dbReference type="SAM" id="MobiDB-lite"/>
    </source>
</evidence>
<feature type="region of interest" description="Disordered" evidence="2">
    <location>
        <begin position="1"/>
        <end position="47"/>
    </location>
</feature>
<dbReference type="Proteomes" id="UP000054859">
    <property type="component" value="Unassembled WGS sequence"/>
</dbReference>
<sequence length="119" mass="13617">MPHGQSKAITPSRATQGSMYPTRSSDPSMFHARLQPQPIHPPSNPSQVQVSFDPRFLFLFATLVQELQKFNELKSKELEMALEEKIEQKNAAKQEIEAARVEKEKDEKKFAEINTSLYL</sequence>
<dbReference type="PATRIC" id="fig|45056.6.peg.2069"/>
<evidence type="ECO:0000256" key="1">
    <source>
        <dbReference type="SAM" id="Coils"/>
    </source>
</evidence>
<feature type="coiled-coil region" evidence="1">
    <location>
        <begin position="75"/>
        <end position="109"/>
    </location>
</feature>
<name>A0A0W0R0X7_9GAMM</name>
<gene>
    <name evidence="3" type="ORF">Lade_2006</name>
</gene>
<keyword evidence="1" id="KW-0175">Coiled coil</keyword>
<dbReference type="EMBL" id="LNKA01000019">
    <property type="protein sequence ID" value="KTC64712.1"/>
    <property type="molecule type" value="Genomic_DNA"/>
</dbReference>
<comment type="caution">
    <text evidence="3">The sequence shown here is derived from an EMBL/GenBank/DDBJ whole genome shotgun (WGS) entry which is preliminary data.</text>
</comment>
<organism evidence="3 4">
    <name type="scientific">Legionella adelaidensis</name>
    <dbReference type="NCBI Taxonomy" id="45056"/>
    <lineage>
        <taxon>Bacteria</taxon>
        <taxon>Pseudomonadati</taxon>
        <taxon>Pseudomonadota</taxon>
        <taxon>Gammaproteobacteria</taxon>
        <taxon>Legionellales</taxon>
        <taxon>Legionellaceae</taxon>
        <taxon>Legionella</taxon>
    </lineage>
</organism>
<feature type="compositionally biased region" description="Polar residues" evidence="2">
    <location>
        <begin position="7"/>
        <end position="27"/>
    </location>
</feature>
<dbReference type="AlphaFoldDB" id="A0A0W0R0X7"/>
<reference evidence="3 4" key="1">
    <citation type="submission" date="2015-11" db="EMBL/GenBank/DDBJ databases">
        <title>Identification of large and diverse effector repertoires of 38 Legionella species.</title>
        <authorList>
            <person name="Burstein D."/>
            <person name="Amaro F."/>
            <person name="Zusman T."/>
            <person name="Lifshitz Z."/>
            <person name="Cohen O."/>
            <person name="Gilbert J.A."/>
            <person name="Pupko T."/>
            <person name="Shuman H.A."/>
            <person name="Segal G."/>
        </authorList>
    </citation>
    <scope>NUCLEOTIDE SEQUENCE [LARGE SCALE GENOMIC DNA]</scope>
    <source>
        <strain evidence="3 4">1762-AUS-E</strain>
    </source>
</reference>
<accession>A0A0W0R0X7</accession>
<evidence type="ECO:0000313" key="4">
    <source>
        <dbReference type="Proteomes" id="UP000054859"/>
    </source>
</evidence>
<keyword evidence="4" id="KW-1185">Reference proteome</keyword>
<proteinExistence type="predicted"/>
<evidence type="ECO:0000313" key="3">
    <source>
        <dbReference type="EMBL" id="KTC64712.1"/>
    </source>
</evidence>
<dbReference type="RefSeq" id="WP_058463062.1">
    <property type="nucleotide sequence ID" value="NZ_CAAAHS010000001.1"/>
</dbReference>
<protein>
    <submittedName>
        <fullName evidence="3">Uncharacterized protein</fullName>
    </submittedName>
</protein>